<dbReference type="Proteomes" id="UP000002572">
    <property type="component" value="Chromosome"/>
</dbReference>
<evidence type="ECO:0000256" key="4">
    <source>
        <dbReference type="ARBA" id="ARBA00012681"/>
    </source>
</evidence>
<evidence type="ECO:0000256" key="8">
    <source>
        <dbReference type="ARBA" id="ARBA00023192"/>
    </source>
</evidence>
<feature type="binding site" evidence="10">
    <location>
        <begin position="179"/>
        <end position="183"/>
    </location>
    <ligand>
        <name>pyridoxal 5'-phosphate</name>
        <dbReference type="ChEBI" id="CHEBI:597326"/>
    </ligand>
</feature>
<feature type="binding site" evidence="10">
    <location>
        <position position="75"/>
    </location>
    <ligand>
        <name>pyridoxal 5'-phosphate</name>
        <dbReference type="ChEBI" id="CHEBI:597326"/>
    </ligand>
</feature>
<dbReference type="EMBL" id="CP002432">
    <property type="protein sequence ID" value="ADU65687.1"/>
    <property type="molecule type" value="Genomic_DNA"/>
</dbReference>
<evidence type="ECO:0000256" key="1">
    <source>
        <dbReference type="ARBA" id="ARBA00001933"/>
    </source>
</evidence>
<evidence type="ECO:0000256" key="9">
    <source>
        <dbReference type="ARBA" id="ARBA00047931"/>
    </source>
</evidence>
<feature type="domain" description="Tryptophan synthase beta chain-like PALP" evidence="13">
    <location>
        <begin position="7"/>
        <end position="295"/>
    </location>
</feature>
<dbReference type="PANTHER" id="PTHR10314">
    <property type="entry name" value="CYSTATHIONINE BETA-SYNTHASE"/>
    <property type="match status" value="1"/>
</dbReference>
<evidence type="ECO:0000259" key="13">
    <source>
        <dbReference type="Pfam" id="PF00291"/>
    </source>
</evidence>
<keyword evidence="7 10" id="KW-0663">Pyridoxal phosphate</keyword>
<sequence>MKIHYNITELIGNTPLLKLNRVDGAANAMVLGKCEFLNPTASVKDRIGYSMIDAAIASGMIKSSRTTIIEPTSGNTGIALASICASMGLKLILTMPDSMSLERQKLLRALGASLELTPSELGMKGAVDRAMELSREIPDAIVLQQFNNKANPKVHRATTAEEIWRDTEGKVDIFVCGVGTGGTISGVADVLKARKPDVRIVAVEPQGSAVLQGGKPGAHKLQGLGAGFIPKVMDMSLIDEVISVSDEDALAMTRQLASLEGVLVGISSGANVHAALQVAHRPENAGKVIVTMLTDTGERYLSANVFD</sequence>
<keyword evidence="5 12" id="KW-0028">Amino-acid biosynthesis</keyword>
<comment type="pathway">
    <text evidence="2">Amino-acid biosynthesis; L-cysteine biosynthesis; L-cysteine from L-serine: step 2/2.</text>
</comment>
<feature type="binding site" evidence="10">
    <location>
        <position position="267"/>
    </location>
    <ligand>
        <name>pyridoxal 5'-phosphate</name>
        <dbReference type="ChEBI" id="CHEBI:597326"/>
    </ligand>
</feature>
<keyword evidence="8 12" id="KW-0198">Cysteine biosynthesis</keyword>
<evidence type="ECO:0000256" key="12">
    <source>
        <dbReference type="RuleBase" id="RU003985"/>
    </source>
</evidence>
<dbReference type="GO" id="GO:0004124">
    <property type="term" value="F:cysteine synthase activity"/>
    <property type="evidence" value="ECO:0007669"/>
    <property type="project" value="UniProtKB-UniRule"/>
</dbReference>
<reference evidence="14 15" key="1">
    <citation type="submission" date="2010-12" db="EMBL/GenBank/DDBJ databases">
        <title>Complete sequence of Desulfurispirillum indicum S5.</title>
        <authorList>
            <consortium name="US DOE Joint Genome Institute"/>
            <person name="Lucas S."/>
            <person name="Copeland A."/>
            <person name="Lapidus A."/>
            <person name="Cheng J.-F."/>
            <person name="Goodwin L."/>
            <person name="Pitluck S."/>
            <person name="Chertkov O."/>
            <person name="Held B."/>
            <person name="Detter J.C."/>
            <person name="Han C."/>
            <person name="Tapia R."/>
            <person name="Land M."/>
            <person name="Hauser L."/>
            <person name="Kyrpides N."/>
            <person name="Ivanova N."/>
            <person name="Mikhailova N."/>
            <person name="Haggblom M."/>
            <person name="Rauschenbach I."/>
            <person name="Bini E."/>
            <person name="Woyke T."/>
        </authorList>
    </citation>
    <scope>NUCLEOTIDE SEQUENCE [LARGE SCALE GENOMIC DNA]</scope>
    <source>
        <strain evidence="15">ATCC BAA-1389 / DSM 22839 / S5</strain>
    </source>
</reference>
<proteinExistence type="inferred from homology"/>
<evidence type="ECO:0000256" key="5">
    <source>
        <dbReference type="ARBA" id="ARBA00022605"/>
    </source>
</evidence>
<dbReference type="GO" id="GO:0006535">
    <property type="term" value="P:cysteine biosynthetic process from serine"/>
    <property type="evidence" value="ECO:0007669"/>
    <property type="project" value="UniProtKB-UniRule"/>
</dbReference>
<comment type="catalytic activity">
    <reaction evidence="9 12">
        <text>O-acetyl-L-serine + hydrogen sulfide = L-cysteine + acetate</text>
        <dbReference type="Rhea" id="RHEA:14829"/>
        <dbReference type="ChEBI" id="CHEBI:29919"/>
        <dbReference type="ChEBI" id="CHEBI:30089"/>
        <dbReference type="ChEBI" id="CHEBI:35235"/>
        <dbReference type="ChEBI" id="CHEBI:58340"/>
        <dbReference type="EC" id="2.5.1.47"/>
    </reaction>
</comment>
<dbReference type="EC" id="2.5.1.47" evidence="4 12"/>
<dbReference type="eggNOG" id="COG0031">
    <property type="taxonomic scope" value="Bacteria"/>
</dbReference>
<evidence type="ECO:0000256" key="7">
    <source>
        <dbReference type="ARBA" id="ARBA00022898"/>
    </source>
</evidence>
<comment type="similarity">
    <text evidence="3 12">Belongs to the cysteine synthase/cystathionine beta-synthase family.</text>
</comment>
<dbReference type="AlphaFoldDB" id="E6W326"/>
<dbReference type="NCBIfam" id="TIGR01139">
    <property type="entry name" value="cysK"/>
    <property type="match status" value="1"/>
</dbReference>
<protein>
    <recommendedName>
        <fullName evidence="4 12">Cysteine synthase</fullName>
        <ecNumber evidence="4 12">2.5.1.47</ecNumber>
    </recommendedName>
</protein>
<evidence type="ECO:0000256" key="6">
    <source>
        <dbReference type="ARBA" id="ARBA00022679"/>
    </source>
</evidence>
<dbReference type="SUPFAM" id="SSF53686">
    <property type="entry name" value="Tryptophan synthase beta subunit-like PLP-dependent enzymes"/>
    <property type="match status" value="1"/>
</dbReference>
<dbReference type="FunFam" id="3.40.50.1100:FF:000067">
    <property type="entry name" value="Cysteine synthase"/>
    <property type="match status" value="1"/>
</dbReference>
<comment type="cofactor">
    <cofactor evidence="1 10 12">
        <name>pyridoxal 5'-phosphate</name>
        <dbReference type="ChEBI" id="CHEBI:597326"/>
    </cofactor>
</comment>
<evidence type="ECO:0000256" key="10">
    <source>
        <dbReference type="PIRSR" id="PIRSR605856-50"/>
    </source>
</evidence>
<dbReference type="KEGG" id="din:Selin_0949"/>
<dbReference type="RefSeq" id="WP_013505571.1">
    <property type="nucleotide sequence ID" value="NC_014836.1"/>
</dbReference>
<keyword evidence="6 12" id="KW-0808">Transferase</keyword>
<dbReference type="Gene3D" id="3.40.50.1100">
    <property type="match status" value="2"/>
</dbReference>
<dbReference type="InterPro" id="IPR005856">
    <property type="entry name" value="Cys_synth"/>
</dbReference>
<dbReference type="InterPro" id="IPR001926">
    <property type="entry name" value="TrpB-like_PALP"/>
</dbReference>
<dbReference type="GO" id="GO:0005737">
    <property type="term" value="C:cytoplasm"/>
    <property type="evidence" value="ECO:0007669"/>
    <property type="project" value="UniProtKB-ARBA"/>
</dbReference>
<dbReference type="CDD" id="cd01561">
    <property type="entry name" value="CBS_like"/>
    <property type="match status" value="1"/>
</dbReference>
<name>E6W326_DESIS</name>
<gene>
    <name evidence="14" type="ordered locus">Selin_0949</name>
</gene>
<dbReference type="NCBIfam" id="TIGR01136">
    <property type="entry name" value="cysKM"/>
    <property type="match status" value="1"/>
</dbReference>
<dbReference type="HOGENOM" id="CLU_021018_1_0_0"/>
<dbReference type="InParanoid" id="E6W326"/>
<evidence type="ECO:0000313" key="14">
    <source>
        <dbReference type="EMBL" id="ADU65687.1"/>
    </source>
</evidence>
<organism evidence="14 15">
    <name type="scientific">Desulfurispirillum indicum (strain ATCC BAA-1389 / DSM 22839 / S5)</name>
    <dbReference type="NCBI Taxonomy" id="653733"/>
    <lineage>
        <taxon>Bacteria</taxon>
        <taxon>Pseudomonadati</taxon>
        <taxon>Chrysiogenota</taxon>
        <taxon>Chrysiogenia</taxon>
        <taxon>Chrysiogenales</taxon>
        <taxon>Chrysiogenaceae</taxon>
        <taxon>Desulfurispirillum</taxon>
    </lineage>
</organism>
<dbReference type="InterPro" id="IPR050214">
    <property type="entry name" value="Cys_Synth/Cystath_Beta-Synth"/>
</dbReference>
<dbReference type="OrthoDB" id="9808024at2"/>
<accession>E6W326</accession>
<evidence type="ECO:0000256" key="2">
    <source>
        <dbReference type="ARBA" id="ARBA00004962"/>
    </source>
</evidence>
<dbReference type="InterPro" id="IPR036052">
    <property type="entry name" value="TrpB-like_PALP_sf"/>
</dbReference>
<dbReference type="PROSITE" id="PS00901">
    <property type="entry name" value="CYS_SYNTHASE"/>
    <property type="match status" value="1"/>
</dbReference>
<evidence type="ECO:0000313" key="15">
    <source>
        <dbReference type="Proteomes" id="UP000002572"/>
    </source>
</evidence>
<feature type="modified residue" description="N6-(pyridoxal phosphate)lysine" evidence="11">
    <location>
        <position position="44"/>
    </location>
</feature>
<evidence type="ECO:0000256" key="11">
    <source>
        <dbReference type="PIRSR" id="PIRSR605856-51"/>
    </source>
</evidence>
<dbReference type="InterPro" id="IPR005859">
    <property type="entry name" value="CysK"/>
</dbReference>
<evidence type="ECO:0000256" key="3">
    <source>
        <dbReference type="ARBA" id="ARBA00007103"/>
    </source>
</evidence>
<dbReference type="InterPro" id="IPR001216">
    <property type="entry name" value="P-phosphate_BS"/>
</dbReference>
<dbReference type="Pfam" id="PF00291">
    <property type="entry name" value="PALP"/>
    <property type="match status" value="1"/>
</dbReference>
<keyword evidence="15" id="KW-1185">Reference proteome</keyword>
<dbReference type="STRING" id="653733.Selin_0949"/>